<feature type="region of interest" description="Disordered" evidence="7">
    <location>
        <begin position="247"/>
        <end position="275"/>
    </location>
</feature>
<evidence type="ECO:0008006" key="9">
    <source>
        <dbReference type="Google" id="ProtNLM"/>
    </source>
</evidence>
<keyword evidence="5" id="KW-0508">mRNA splicing</keyword>
<sequence>MAASSSSSSSGPIPPMDGMTPLFKENENWDLVDALPYVDTMLPEEKERVFALIKDEMDAMPKRDYLENFPLPETPHLDSDPILLEGLKSAAEEKHIQAIEPKRYDIMPPTGHKAQDLQEWKKAVESAQCTLEHSSNQMVNLELANKYAEASWLKYCSDLEVHQQSVKFRLDKTRANIDETNKKRKMQQIDCGGELQNFKRQIEKTEQDNGALLQALGPLAAEVQDLKSICRTRGCLPEKFKVAEAEERETLNGADPSVIREDDEEEDTRMEDVSS</sequence>
<dbReference type="Pfam" id="PF05700">
    <property type="entry name" value="BCAS2"/>
    <property type="match status" value="1"/>
</dbReference>
<reference evidence="8" key="1">
    <citation type="submission" date="2014-11" db="EMBL/GenBank/DDBJ databases">
        <authorList>
            <person name="Otto D Thomas"/>
            <person name="Naeem Raeece"/>
        </authorList>
    </citation>
    <scope>NUCLEOTIDE SEQUENCE</scope>
</reference>
<evidence type="ECO:0000256" key="4">
    <source>
        <dbReference type="ARBA" id="ARBA00022728"/>
    </source>
</evidence>
<comment type="similarity">
    <text evidence="2">Belongs to the SPF27 family.</text>
</comment>
<evidence type="ECO:0000313" key="8">
    <source>
        <dbReference type="EMBL" id="CEM35990.1"/>
    </source>
</evidence>
<dbReference type="GO" id="GO:0071013">
    <property type="term" value="C:catalytic step 2 spliceosome"/>
    <property type="evidence" value="ECO:0007669"/>
    <property type="project" value="TreeGrafter"/>
</dbReference>
<dbReference type="GO" id="GO:0008380">
    <property type="term" value="P:RNA splicing"/>
    <property type="evidence" value="ECO:0007669"/>
    <property type="project" value="UniProtKB-KW"/>
</dbReference>
<protein>
    <recommendedName>
        <fullName evidence="9">Pre-mRNA-splicing factor SPF27</fullName>
    </recommendedName>
</protein>
<dbReference type="GO" id="GO:0071011">
    <property type="term" value="C:precatalytic spliceosome"/>
    <property type="evidence" value="ECO:0007669"/>
    <property type="project" value="TreeGrafter"/>
</dbReference>
<evidence type="ECO:0000256" key="7">
    <source>
        <dbReference type="SAM" id="MobiDB-lite"/>
    </source>
</evidence>
<dbReference type="VEuPathDB" id="CryptoDB:Cvel_5388"/>
<dbReference type="PANTHER" id="PTHR13296">
    <property type="entry name" value="BCAS2 PROTEIN"/>
    <property type="match status" value="1"/>
</dbReference>
<feature type="region of interest" description="Disordered" evidence="7">
    <location>
        <begin position="1"/>
        <end position="22"/>
    </location>
</feature>
<keyword evidence="3" id="KW-0507">mRNA processing</keyword>
<dbReference type="InterPro" id="IPR008409">
    <property type="entry name" value="SPF27"/>
</dbReference>
<name>A0A0G4GY16_9ALVE</name>
<feature type="compositionally biased region" description="Low complexity" evidence="7">
    <location>
        <begin position="1"/>
        <end position="10"/>
    </location>
</feature>
<evidence type="ECO:0000256" key="2">
    <source>
        <dbReference type="ARBA" id="ARBA00010788"/>
    </source>
</evidence>
<keyword evidence="4" id="KW-0747">Spliceosome</keyword>
<dbReference type="GO" id="GO:0006397">
    <property type="term" value="P:mRNA processing"/>
    <property type="evidence" value="ECO:0007669"/>
    <property type="project" value="UniProtKB-KW"/>
</dbReference>
<dbReference type="PhylomeDB" id="A0A0G4GY16"/>
<evidence type="ECO:0000256" key="6">
    <source>
        <dbReference type="ARBA" id="ARBA00023242"/>
    </source>
</evidence>
<evidence type="ECO:0000256" key="1">
    <source>
        <dbReference type="ARBA" id="ARBA00004123"/>
    </source>
</evidence>
<dbReference type="PANTHER" id="PTHR13296:SF0">
    <property type="entry name" value="PRE-MRNA-SPLICING FACTOR SPF27"/>
    <property type="match status" value="1"/>
</dbReference>
<organism evidence="8">
    <name type="scientific">Chromera velia CCMP2878</name>
    <dbReference type="NCBI Taxonomy" id="1169474"/>
    <lineage>
        <taxon>Eukaryota</taxon>
        <taxon>Sar</taxon>
        <taxon>Alveolata</taxon>
        <taxon>Colpodellida</taxon>
        <taxon>Chromeraceae</taxon>
        <taxon>Chromera</taxon>
    </lineage>
</organism>
<proteinExistence type="inferred from homology"/>
<dbReference type="AlphaFoldDB" id="A0A0G4GY16"/>
<comment type="subcellular location">
    <subcellularLocation>
        <location evidence="1">Nucleus</location>
    </subcellularLocation>
</comment>
<accession>A0A0G4GY16</accession>
<gene>
    <name evidence="8" type="ORF">Cvel_5388</name>
</gene>
<evidence type="ECO:0000256" key="5">
    <source>
        <dbReference type="ARBA" id="ARBA00023187"/>
    </source>
</evidence>
<evidence type="ECO:0000256" key="3">
    <source>
        <dbReference type="ARBA" id="ARBA00022664"/>
    </source>
</evidence>
<dbReference type="GO" id="GO:0000974">
    <property type="term" value="C:Prp19 complex"/>
    <property type="evidence" value="ECO:0007669"/>
    <property type="project" value="TreeGrafter"/>
</dbReference>
<keyword evidence="6" id="KW-0539">Nucleus</keyword>
<dbReference type="EMBL" id="CDMZ01001669">
    <property type="protein sequence ID" value="CEM35990.1"/>
    <property type="molecule type" value="Genomic_DNA"/>
</dbReference>